<evidence type="ECO:0000313" key="1">
    <source>
        <dbReference type="EMBL" id="KAH8689162.1"/>
    </source>
</evidence>
<dbReference type="EMBL" id="JAJTJA010000016">
    <property type="protein sequence ID" value="KAH8689162.1"/>
    <property type="molecule type" value="Genomic_DNA"/>
</dbReference>
<dbReference type="GeneID" id="70244966"/>
<protein>
    <submittedName>
        <fullName evidence="1">Uncharacterized protein</fullName>
    </submittedName>
</protein>
<accession>A0AAD4PRM2</accession>
<proteinExistence type="predicted"/>
<dbReference type="RefSeq" id="XP_046065588.1">
    <property type="nucleotide sequence ID" value="XM_046214679.1"/>
</dbReference>
<reference evidence="1" key="1">
    <citation type="submission" date="2021-12" db="EMBL/GenBank/DDBJ databases">
        <title>Convergent genome expansion in fungi linked to evolution of root-endophyte symbiosis.</title>
        <authorList>
            <consortium name="DOE Joint Genome Institute"/>
            <person name="Ke Y.-H."/>
            <person name="Bonito G."/>
            <person name="Liao H.-L."/>
            <person name="Looney B."/>
            <person name="Rojas-Flechas A."/>
            <person name="Nash J."/>
            <person name="Hameed K."/>
            <person name="Schadt C."/>
            <person name="Martin F."/>
            <person name="Crous P.W."/>
            <person name="Miettinen O."/>
            <person name="Magnuson J.K."/>
            <person name="Labbe J."/>
            <person name="Jacobson D."/>
            <person name="Doktycz M.J."/>
            <person name="Veneault-Fourrey C."/>
            <person name="Kuo A."/>
            <person name="Mondo S."/>
            <person name="Calhoun S."/>
            <person name="Riley R."/>
            <person name="Ohm R."/>
            <person name="LaButti K."/>
            <person name="Andreopoulos B."/>
            <person name="Pangilinan J."/>
            <person name="Nolan M."/>
            <person name="Tritt A."/>
            <person name="Clum A."/>
            <person name="Lipzen A."/>
            <person name="Daum C."/>
            <person name="Barry K."/>
            <person name="Grigoriev I.V."/>
            <person name="Vilgalys R."/>
        </authorList>
    </citation>
    <scope>NUCLEOTIDE SEQUENCE</scope>
    <source>
        <strain evidence="1">PMI_201</strain>
    </source>
</reference>
<keyword evidence="2" id="KW-1185">Reference proteome</keyword>
<name>A0AAD4PRM2_9EURO</name>
<sequence length="256" mass="28676">MKFWTKASDEFPSTHEVKIRHPSLFSPASSLSTKKERNLTPATEYPKGSSSSIVTAILDTIMDSLTPESDHSSSRARIEFVDLIAGPRILFRNMPFNLGVLITENGELICSAAHVNLALYVHFSGGEYAKESGRYTLEVGGTDPATHYVFKDLNLNELPPLMLRSPEMEIRFRVCLMAEMVIEAVLAPYRLVKDSEYAQMYTRISDGDIWMDMMTGKEGLVDLEITKGTEYESDDGFFGRNVMGVGKELIDWALEV</sequence>
<dbReference type="AlphaFoldDB" id="A0AAD4PRM2"/>
<dbReference type="Proteomes" id="UP001201262">
    <property type="component" value="Unassembled WGS sequence"/>
</dbReference>
<evidence type="ECO:0000313" key="2">
    <source>
        <dbReference type="Proteomes" id="UP001201262"/>
    </source>
</evidence>
<organism evidence="1 2">
    <name type="scientific">Talaromyces proteolyticus</name>
    <dbReference type="NCBI Taxonomy" id="1131652"/>
    <lineage>
        <taxon>Eukaryota</taxon>
        <taxon>Fungi</taxon>
        <taxon>Dikarya</taxon>
        <taxon>Ascomycota</taxon>
        <taxon>Pezizomycotina</taxon>
        <taxon>Eurotiomycetes</taxon>
        <taxon>Eurotiomycetidae</taxon>
        <taxon>Eurotiales</taxon>
        <taxon>Trichocomaceae</taxon>
        <taxon>Talaromyces</taxon>
        <taxon>Talaromyces sect. Bacilispori</taxon>
    </lineage>
</organism>
<comment type="caution">
    <text evidence="1">The sequence shown here is derived from an EMBL/GenBank/DDBJ whole genome shotgun (WGS) entry which is preliminary data.</text>
</comment>
<gene>
    <name evidence="1" type="ORF">BGW36DRAFT_365693</name>
</gene>